<dbReference type="InterPro" id="IPR014284">
    <property type="entry name" value="RNA_pol_sigma-70_dom"/>
</dbReference>
<evidence type="ECO:0000259" key="6">
    <source>
        <dbReference type="Pfam" id="PF04542"/>
    </source>
</evidence>
<evidence type="ECO:0000256" key="4">
    <source>
        <dbReference type="ARBA" id="ARBA00023163"/>
    </source>
</evidence>
<dbReference type="GO" id="GO:0016987">
    <property type="term" value="F:sigma factor activity"/>
    <property type="evidence" value="ECO:0007669"/>
    <property type="project" value="UniProtKB-KW"/>
</dbReference>
<evidence type="ECO:0000256" key="3">
    <source>
        <dbReference type="ARBA" id="ARBA00023082"/>
    </source>
</evidence>
<evidence type="ECO:0000256" key="2">
    <source>
        <dbReference type="ARBA" id="ARBA00023015"/>
    </source>
</evidence>
<keyword evidence="9" id="KW-1185">Reference proteome</keyword>
<dbReference type="InterPro" id="IPR013324">
    <property type="entry name" value="RNA_pol_sigma_r3/r4-like"/>
</dbReference>
<dbReference type="EMBL" id="NFEZ01000003">
    <property type="protein sequence ID" value="PLT46643.1"/>
    <property type="molecule type" value="Genomic_DNA"/>
</dbReference>
<evidence type="ECO:0000256" key="1">
    <source>
        <dbReference type="ARBA" id="ARBA00010641"/>
    </source>
</evidence>
<keyword evidence="2" id="KW-0805">Transcription regulation</keyword>
<feature type="domain" description="RNA polymerase sigma-70 region 2" evidence="6">
    <location>
        <begin position="63"/>
        <end position="129"/>
    </location>
</feature>
<evidence type="ECO:0000256" key="5">
    <source>
        <dbReference type="SAM" id="MobiDB-lite"/>
    </source>
</evidence>
<dbReference type="InterPro" id="IPR013325">
    <property type="entry name" value="RNA_pol_sigma_r2"/>
</dbReference>
<gene>
    <name evidence="8" type="ORF">B8V81_0867</name>
</gene>
<dbReference type="InterPro" id="IPR039425">
    <property type="entry name" value="RNA_pol_sigma-70-like"/>
</dbReference>
<dbReference type="Gene3D" id="1.10.10.10">
    <property type="entry name" value="Winged helix-like DNA-binding domain superfamily/Winged helix DNA-binding domain"/>
    <property type="match status" value="1"/>
</dbReference>
<feature type="domain" description="RNA polymerase sigma factor 70 region 4 type 2" evidence="7">
    <location>
        <begin position="167"/>
        <end position="218"/>
    </location>
</feature>
<dbReference type="SUPFAM" id="SSF88659">
    <property type="entry name" value="Sigma3 and sigma4 domains of RNA polymerase sigma factors"/>
    <property type="match status" value="1"/>
</dbReference>
<comment type="similarity">
    <text evidence="1">Belongs to the sigma-70 factor family. ECF subfamily.</text>
</comment>
<dbReference type="InterPro" id="IPR013249">
    <property type="entry name" value="RNA_pol_sigma70_r4_t2"/>
</dbReference>
<feature type="region of interest" description="Disordered" evidence="5">
    <location>
        <begin position="1"/>
        <end position="26"/>
    </location>
</feature>
<reference evidence="8 9" key="1">
    <citation type="submission" date="2017-05" db="EMBL/GenBank/DDBJ databases">
        <title>Functional genome analysis of Paenibacillus pasadenensis strain R16: insights on endophytic life style and antifungal activity.</title>
        <authorList>
            <person name="Passera A."/>
            <person name="Marcolungo L."/>
            <person name="Casati P."/>
            <person name="Brasca M."/>
            <person name="Quaglino F."/>
            <person name="Delledonne M."/>
        </authorList>
    </citation>
    <scope>NUCLEOTIDE SEQUENCE [LARGE SCALE GENOMIC DNA]</scope>
    <source>
        <strain evidence="8 9">R16</strain>
    </source>
</reference>
<dbReference type="Pfam" id="PF08281">
    <property type="entry name" value="Sigma70_r4_2"/>
    <property type="match status" value="1"/>
</dbReference>
<dbReference type="GO" id="GO:0003677">
    <property type="term" value="F:DNA binding"/>
    <property type="evidence" value="ECO:0007669"/>
    <property type="project" value="InterPro"/>
</dbReference>
<evidence type="ECO:0000259" key="7">
    <source>
        <dbReference type="Pfam" id="PF08281"/>
    </source>
</evidence>
<comment type="caution">
    <text evidence="8">The sequence shown here is derived from an EMBL/GenBank/DDBJ whole genome shotgun (WGS) entry which is preliminary data.</text>
</comment>
<accession>A0A2N5N8J6</accession>
<proteinExistence type="inferred from homology"/>
<sequence length="229" mass="26939">MRQRLSRLTGPPLEKKVSPSAGGSPSPLVYIQDGERGAQTIRQDEAWLRAVRDSGTDRFGEIIDEYGDYLYRTIYAILRSPHDTEDVLQEALLAISRALPECRLEGFKTWITRIAVNRAIDWKRSKARREEPAELPLGHEAAAAPWMEPGDEAPGTAEQVIERERRREVRRKVAELPQEYRTMIRDFYFRRRTQEEISQERGLRLRSVESKLYRARSWMRRHWQKEDFE</sequence>
<dbReference type="NCBIfam" id="TIGR02937">
    <property type="entry name" value="sigma70-ECF"/>
    <property type="match status" value="1"/>
</dbReference>
<keyword evidence="4" id="KW-0804">Transcription</keyword>
<dbReference type="AlphaFoldDB" id="A0A2N5N8J6"/>
<keyword evidence="3" id="KW-0731">Sigma factor</keyword>
<organism evidence="8 9">
    <name type="scientific">Paenibacillus pasadenensis</name>
    <dbReference type="NCBI Taxonomy" id="217090"/>
    <lineage>
        <taxon>Bacteria</taxon>
        <taxon>Bacillati</taxon>
        <taxon>Bacillota</taxon>
        <taxon>Bacilli</taxon>
        <taxon>Bacillales</taxon>
        <taxon>Paenibacillaceae</taxon>
        <taxon>Paenibacillus</taxon>
    </lineage>
</organism>
<dbReference type="PANTHER" id="PTHR43133:SF60">
    <property type="entry name" value="RNA POLYMERASE SIGMA FACTOR SIGV"/>
    <property type="match status" value="1"/>
</dbReference>
<evidence type="ECO:0000313" key="8">
    <source>
        <dbReference type="EMBL" id="PLT46643.1"/>
    </source>
</evidence>
<name>A0A2N5N8J6_9BACL</name>
<dbReference type="GO" id="GO:0006352">
    <property type="term" value="P:DNA-templated transcription initiation"/>
    <property type="evidence" value="ECO:0007669"/>
    <property type="project" value="InterPro"/>
</dbReference>
<dbReference type="Pfam" id="PF04542">
    <property type="entry name" value="Sigma70_r2"/>
    <property type="match status" value="1"/>
</dbReference>
<dbReference type="InterPro" id="IPR036388">
    <property type="entry name" value="WH-like_DNA-bd_sf"/>
</dbReference>
<dbReference type="Gene3D" id="1.10.1740.10">
    <property type="match status" value="1"/>
</dbReference>
<evidence type="ECO:0000313" key="9">
    <source>
        <dbReference type="Proteomes" id="UP000234789"/>
    </source>
</evidence>
<dbReference type="PANTHER" id="PTHR43133">
    <property type="entry name" value="RNA POLYMERASE ECF-TYPE SIGMA FACTO"/>
    <property type="match status" value="1"/>
</dbReference>
<protein>
    <submittedName>
        <fullName evidence="8">RNA polymerase sigma factor RpoE</fullName>
    </submittedName>
</protein>
<dbReference type="RefSeq" id="WP_101807819.1">
    <property type="nucleotide sequence ID" value="NZ_NFEZ01000003.1"/>
</dbReference>
<dbReference type="SUPFAM" id="SSF88946">
    <property type="entry name" value="Sigma2 domain of RNA polymerase sigma factors"/>
    <property type="match status" value="1"/>
</dbReference>
<dbReference type="Proteomes" id="UP000234789">
    <property type="component" value="Unassembled WGS sequence"/>
</dbReference>
<dbReference type="InterPro" id="IPR007627">
    <property type="entry name" value="RNA_pol_sigma70_r2"/>
</dbReference>